<feature type="domain" description="Endonuclease/exonuclease/phosphatase" evidence="1">
    <location>
        <begin position="5"/>
        <end position="259"/>
    </location>
</feature>
<evidence type="ECO:0000313" key="2">
    <source>
        <dbReference type="EMBL" id="MBL0370737.1"/>
    </source>
</evidence>
<keyword evidence="2" id="KW-0255">Endonuclease</keyword>
<protein>
    <submittedName>
        <fullName evidence="2">Endonuclease/exonuclease/phosphatase family protein</fullName>
    </submittedName>
</protein>
<keyword evidence="2" id="KW-0378">Hydrolase</keyword>
<evidence type="ECO:0000259" key="1">
    <source>
        <dbReference type="Pfam" id="PF03372"/>
    </source>
</evidence>
<reference evidence="2" key="1">
    <citation type="submission" date="2021-01" db="EMBL/GenBank/DDBJ databases">
        <title>Rhizobium sp. strain KVB221 16S ribosomal RNA gene Genome sequencing and assembly.</title>
        <authorList>
            <person name="Kang M."/>
        </authorList>
    </citation>
    <scope>NUCLEOTIDE SEQUENCE</scope>
    <source>
        <strain evidence="2">KVB221</strain>
    </source>
</reference>
<dbReference type="InterPro" id="IPR005135">
    <property type="entry name" value="Endo/exonuclease/phosphatase"/>
</dbReference>
<dbReference type="EMBL" id="JAEQNC010000001">
    <property type="protein sequence ID" value="MBL0370737.1"/>
    <property type="molecule type" value="Genomic_DNA"/>
</dbReference>
<name>A0A936YQJ7_9HYPH</name>
<sequence>MRIVSLNAWGGRVFAPLMAYLIDVDADVICLQEVVRTPASRADWLMYRDHNIELPQRANLYAEICAALPEHDAFFAPVARGELFDGAQSVPSEFGLATFVRRSKAVIGLTTDFIHGAFLHDGWGPHPRARNAQAVRIFDYKGGAPITIVQLHGLRDPAGKHDTPARLAQADALVGLIGRIWSGNERLVVCGDFNVLPDSATFDKLAELGLADLVVGRGFTDTRTSLYKKPGRYADYMLVTPDVHVTCFEPVAAPEVSDHRALVLDIA</sequence>
<gene>
    <name evidence="2" type="ORF">JJB09_01725</name>
</gene>
<dbReference type="AlphaFoldDB" id="A0A936YQJ7"/>
<dbReference type="Proteomes" id="UP000633219">
    <property type="component" value="Unassembled WGS sequence"/>
</dbReference>
<organism evidence="2 3">
    <name type="scientific">Rhizobium setariae</name>
    <dbReference type="NCBI Taxonomy" id="2801340"/>
    <lineage>
        <taxon>Bacteria</taxon>
        <taxon>Pseudomonadati</taxon>
        <taxon>Pseudomonadota</taxon>
        <taxon>Alphaproteobacteria</taxon>
        <taxon>Hyphomicrobiales</taxon>
        <taxon>Rhizobiaceae</taxon>
        <taxon>Rhizobium/Agrobacterium group</taxon>
        <taxon>Rhizobium</taxon>
    </lineage>
</organism>
<accession>A0A936YQJ7</accession>
<keyword evidence="3" id="KW-1185">Reference proteome</keyword>
<keyword evidence="2" id="KW-0540">Nuclease</keyword>
<dbReference type="Gene3D" id="3.60.10.10">
    <property type="entry name" value="Endonuclease/exonuclease/phosphatase"/>
    <property type="match status" value="1"/>
</dbReference>
<evidence type="ECO:0000313" key="3">
    <source>
        <dbReference type="Proteomes" id="UP000633219"/>
    </source>
</evidence>
<dbReference type="InterPro" id="IPR036691">
    <property type="entry name" value="Endo/exonu/phosph_ase_sf"/>
</dbReference>
<dbReference type="RefSeq" id="WP_201652151.1">
    <property type="nucleotide sequence ID" value="NZ_JAEQNC010000001.1"/>
</dbReference>
<dbReference type="SUPFAM" id="SSF56219">
    <property type="entry name" value="DNase I-like"/>
    <property type="match status" value="1"/>
</dbReference>
<comment type="caution">
    <text evidence="2">The sequence shown here is derived from an EMBL/GenBank/DDBJ whole genome shotgun (WGS) entry which is preliminary data.</text>
</comment>
<dbReference type="Pfam" id="PF03372">
    <property type="entry name" value="Exo_endo_phos"/>
    <property type="match status" value="1"/>
</dbReference>
<proteinExistence type="predicted"/>
<dbReference type="GO" id="GO:0004519">
    <property type="term" value="F:endonuclease activity"/>
    <property type="evidence" value="ECO:0007669"/>
    <property type="project" value="UniProtKB-KW"/>
</dbReference>